<feature type="signal peptide" evidence="2">
    <location>
        <begin position="1"/>
        <end position="17"/>
    </location>
</feature>
<name>A0A0F4YG96_RASE3</name>
<dbReference type="EMBL" id="LASV01000747">
    <property type="protein sequence ID" value="KKA16628.1"/>
    <property type="molecule type" value="Genomic_DNA"/>
</dbReference>
<protein>
    <recommendedName>
        <fullName evidence="5">Secreted protein</fullName>
    </recommendedName>
</protein>
<dbReference type="AlphaFoldDB" id="A0A0F4YG96"/>
<dbReference type="Proteomes" id="UP000053958">
    <property type="component" value="Unassembled WGS sequence"/>
</dbReference>
<evidence type="ECO:0000313" key="4">
    <source>
        <dbReference type="Proteomes" id="UP000053958"/>
    </source>
</evidence>
<evidence type="ECO:0000256" key="1">
    <source>
        <dbReference type="SAM" id="MobiDB-lite"/>
    </source>
</evidence>
<comment type="caution">
    <text evidence="3">The sequence shown here is derived from an EMBL/GenBank/DDBJ whole genome shotgun (WGS) entry which is preliminary data.</text>
</comment>
<keyword evidence="4" id="KW-1185">Reference proteome</keyword>
<dbReference type="GeneID" id="25321676"/>
<dbReference type="OrthoDB" id="541710at2759"/>
<feature type="chain" id="PRO_5002481896" description="Secreted protein" evidence="2">
    <location>
        <begin position="18"/>
        <end position="103"/>
    </location>
</feature>
<dbReference type="STRING" id="1408163.A0A0F4YG96"/>
<feature type="region of interest" description="Disordered" evidence="1">
    <location>
        <begin position="46"/>
        <end position="72"/>
    </location>
</feature>
<accession>A0A0F4YG96</accession>
<dbReference type="RefSeq" id="XP_013323240.1">
    <property type="nucleotide sequence ID" value="XM_013467786.1"/>
</dbReference>
<evidence type="ECO:0008006" key="5">
    <source>
        <dbReference type="Google" id="ProtNLM"/>
    </source>
</evidence>
<reference evidence="3 4" key="1">
    <citation type="submission" date="2015-04" db="EMBL/GenBank/DDBJ databases">
        <authorList>
            <person name="Heijne W.H."/>
            <person name="Fedorova N.D."/>
            <person name="Nierman W.C."/>
            <person name="Vollebregt A.W."/>
            <person name="Zhao Z."/>
            <person name="Wu L."/>
            <person name="Kumar M."/>
            <person name="Stam H."/>
            <person name="van den Berg M.A."/>
            <person name="Pel H.J."/>
        </authorList>
    </citation>
    <scope>NUCLEOTIDE SEQUENCE [LARGE SCALE GENOMIC DNA]</scope>
    <source>
        <strain evidence="3 4">CBS 393.64</strain>
    </source>
</reference>
<sequence length="103" mass="10917">MSIQQVLVCVILIAVQGGRRLYECMVFAKLSSSQMWVASLQNPHARRCPDHNGPVPENAGRPASVSNGVGSPARLPPLSGIAEEIRRSIASAFPPGVMSSLHG</sequence>
<proteinExistence type="predicted"/>
<keyword evidence="2" id="KW-0732">Signal</keyword>
<evidence type="ECO:0000256" key="2">
    <source>
        <dbReference type="SAM" id="SignalP"/>
    </source>
</evidence>
<evidence type="ECO:0000313" key="3">
    <source>
        <dbReference type="EMBL" id="KKA16628.1"/>
    </source>
</evidence>
<gene>
    <name evidence="3" type="ORF">T310_9746</name>
</gene>
<organism evidence="3 4">
    <name type="scientific">Rasamsonia emersonii (strain ATCC 16479 / CBS 393.64 / IMI 116815)</name>
    <dbReference type="NCBI Taxonomy" id="1408163"/>
    <lineage>
        <taxon>Eukaryota</taxon>
        <taxon>Fungi</taxon>
        <taxon>Dikarya</taxon>
        <taxon>Ascomycota</taxon>
        <taxon>Pezizomycotina</taxon>
        <taxon>Eurotiomycetes</taxon>
        <taxon>Eurotiomycetidae</taxon>
        <taxon>Eurotiales</taxon>
        <taxon>Trichocomaceae</taxon>
        <taxon>Rasamsonia</taxon>
    </lineage>
</organism>